<name>A0A428QKF3_9HYPO</name>
<dbReference type="EMBL" id="NKCL01000508">
    <property type="protein sequence ID" value="RSL65777.1"/>
    <property type="molecule type" value="Genomic_DNA"/>
</dbReference>
<sequence length="114" mass="13279">MHEPRPACALKGSEETSYGFGGSQKALDLLLAVEADVYVRDVLAHGKKGAMHVDWEENFNLPDDQFELTYFLRRFFSERQWGKQQVTLMIDKIYLVVESHCWIVALCWWIVENL</sequence>
<feature type="non-terminal residue" evidence="1">
    <location>
        <position position="114"/>
    </location>
</feature>
<evidence type="ECO:0000313" key="2">
    <source>
        <dbReference type="Proteomes" id="UP000287972"/>
    </source>
</evidence>
<keyword evidence="2" id="KW-1185">Reference proteome</keyword>
<dbReference type="Proteomes" id="UP000287972">
    <property type="component" value="Unassembled WGS sequence"/>
</dbReference>
<proteinExistence type="predicted"/>
<protein>
    <submittedName>
        <fullName evidence="1">Uncharacterized protein</fullName>
    </submittedName>
</protein>
<gene>
    <name evidence="1" type="ORF">CEP51_012924</name>
</gene>
<evidence type="ECO:0000313" key="1">
    <source>
        <dbReference type="EMBL" id="RSL65777.1"/>
    </source>
</evidence>
<accession>A0A428QKF3</accession>
<dbReference type="AlphaFoldDB" id="A0A428QKF3"/>
<reference evidence="1 2" key="1">
    <citation type="submission" date="2017-06" db="EMBL/GenBank/DDBJ databases">
        <title>Comparative genomic analysis of Ambrosia Fusariam Clade fungi.</title>
        <authorList>
            <person name="Stajich J.E."/>
            <person name="Carrillo J."/>
            <person name="Kijimoto T."/>
            <person name="Eskalen A."/>
            <person name="O'Donnell K."/>
            <person name="Kasson M."/>
        </authorList>
    </citation>
    <scope>NUCLEOTIDE SEQUENCE [LARGE SCALE GENOMIC DNA]</scope>
    <source>
        <strain evidence="1 2">NRRL62606</strain>
    </source>
</reference>
<organism evidence="1 2">
    <name type="scientific">Fusarium floridanum</name>
    <dbReference type="NCBI Taxonomy" id="1325733"/>
    <lineage>
        <taxon>Eukaryota</taxon>
        <taxon>Fungi</taxon>
        <taxon>Dikarya</taxon>
        <taxon>Ascomycota</taxon>
        <taxon>Pezizomycotina</taxon>
        <taxon>Sordariomycetes</taxon>
        <taxon>Hypocreomycetidae</taxon>
        <taxon>Hypocreales</taxon>
        <taxon>Nectriaceae</taxon>
        <taxon>Fusarium</taxon>
        <taxon>Fusarium solani species complex</taxon>
    </lineage>
</organism>
<comment type="caution">
    <text evidence="1">The sequence shown here is derived from an EMBL/GenBank/DDBJ whole genome shotgun (WGS) entry which is preliminary data.</text>
</comment>